<gene>
    <name evidence="2" type="ORF">BJZ21_002835</name>
</gene>
<sequence>MTVSTRDSVVAARTEVPTRAPSVVRWTALCAAAEALGMTAAAGASRVGHTLADRTGLLGGAGAALAVVVVGGLVEGVALGSAQAWPLGRWLPAFRRGRYVLATVLVAGIGWAGASAPAVLTGEGGGTGPPFSLVLPGAAGLGLLMGALLGSVQAIALRGATSHPWRWVAANALAWPPAMVVIFVGAGLPSADTPLALLLLDGAVTGAVAGAVLGVVTGWHLASLTGPPAHNRVVLDLLASPWRGRLDRRVLGLEVRGRATGRRYRLPVQYAVDDDGLVVVPGRPERKTWWTNLTAPATPVAVLWGGDWVPGAAEVLRPGRPGYEHARTTYARRWRRTRLPAAQPVVRIRYAGPRIESRAGNP</sequence>
<evidence type="ECO:0008006" key="4">
    <source>
        <dbReference type="Google" id="ProtNLM"/>
    </source>
</evidence>
<keyword evidence="3" id="KW-1185">Reference proteome</keyword>
<feature type="transmembrane region" description="Helical" evidence="1">
    <location>
        <begin position="195"/>
        <end position="222"/>
    </location>
</feature>
<keyword evidence="1" id="KW-0812">Transmembrane</keyword>
<organism evidence="2 3">
    <name type="scientific">Nocardioides panaciterrulae</name>
    <dbReference type="NCBI Taxonomy" id="661492"/>
    <lineage>
        <taxon>Bacteria</taxon>
        <taxon>Bacillati</taxon>
        <taxon>Actinomycetota</taxon>
        <taxon>Actinomycetes</taxon>
        <taxon>Propionibacteriales</taxon>
        <taxon>Nocardioidaceae</taxon>
        <taxon>Nocardioides</taxon>
    </lineage>
</organism>
<protein>
    <recommendedName>
        <fullName evidence="4">DUF385 domain-containing protein</fullName>
    </recommendedName>
</protein>
<evidence type="ECO:0000313" key="2">
    <source>
        <dbReference type="EMBL" id="NYD42752.1"/>
    </source>
</evidence>
<feature type="transmembrane region" description="Helical" evidence="1">
    <location>
        <begin position="133"/>
        <end position="156"/>
    </location>
</feature>
<comment type="caution">
    <text evidence="2">The sequence shown here is derived from an EMBL/GenBank/DDBJ whole genome shotgun (WGS) entry which is preliminary data.</text>
</comment>
<name>A0A7Y9E853_9ACTN</name>
<keyword evidence="1" id="KW-1133">Transmembrane helix</keyword>
<evidence type="ECO:0000313" key="3">
    <source>
        <dbReference type="Proteomes" id="UP000535511"/>
    </source>
</evidence>
<reference evidence="2 3" key="1">
    <citation type="submission" date="2020-07" db="EMBL/GenBank/DDBJ databases">
        <title>Sequencing the genomes of 1000 actinobacteria strains.</title>
        <authorList>
            <person name="Klenk H.-P."/>
        </authorList>
    </citation>
    <scope>NUCLEOTIDE SEQUENCE [LARGE SCALE GENOMIC DNA]</scope>
    <source>
        <strain evidence="2 3">DSM 21350</strain>
    </source>
</reference>
<dbReference type="Proteomes" id="UP000535511">
    <property type="component" value="Unassembled WGS sequence"/>
</dbReference>
<evidence type="ECO:0000256" key="1">
    <source>
        <dbReference type="SAM" id="Phobius"/>
    </source>
</evidence>
<accession>A0A7Y9E853</accession>
<dbReference type="EMBL" id="JACCBG010000001">
    <property type="protein sequence ID" value="NYD42752.1"/>
    <property type="molecule type" value="Genomic_DNA"/>
</dbReference>
<dbReference type="RefSeq" id="WP_179664347.1">
    <property type="nucleotide sequence ID" value="NZ_JACCBG010000001.1"/>
</dbReference>
<feature type="transmembrane region" description="Helical" evidence="1">
    <location>
        <begin position="57"/>
        <end position="78"/>
    </location>
</feature>
<dbReference type="Gene3D" id="2.30.110.10">
    <property type="entry name" value="Electron Transport, Fmn-binding Protein, Chain A"/>
    <property type="match status" value="1"/>
</dbReference>
<feature type="transmembrane region" description="Helical" evidence="1">
    <location>
        <begin position="99"/>
        <end position="121"/>
    </location>
</feature>
<proteinExistence type="predicted"/>
<dbReference type="AlphaFoldDB" id="A0A7Y9E853"/>
<feature type="transmembrane region" description="Helical" evidence="1">
    <location>
        <begin position="168"/>
        <end position="189"/>
    </location>
</feature>
<dbReference type="InterPro" id="IPR012349">
    <property type="entry name" value="Split_barrel_FMN-bd"/>
</dbReference>
<keyword evidence="1" id="KW-0472">Membrane</keyword>